<evidence type="ECO:0000259" key="8">
    <source>
        <dbReference type="Pfam" id="PF00728"/>
    </source>
</evidence>
<sequence length="528" mass="60046">MTKLKPLLFVLFIALVFTSCKEPVPMDLAKENLIPKPVKLEATGSSFEWNKHTQIHIQTGNEEAKKIANHLVELIAPATGFQPKIKELKTPLGSRGISLILDDKFEKLGKEGYNLTIDPRKISLQAYKAEGLYRGIQTIRQLLPAKIESKKKQEGPWLIASGNIEDYPQYGYRGAMLDVVRHFFDVDEVKQYIDYLAAYKMNVLHLHLTDDQGWRLEIKSWPKLTEIGGKTEVGGGEGGFYTQEQYKEIVQYAADRFITIVPEIDMPGHTNAALASYAELNADGKARKAYTGTRVGFSTLATNKEITYKFIDDVIRELAALTPGEYIHIGGDESHATKKKDYIKFIERVQKIVLAHNKKVMGWADIAAAELDKSAVAQFWQTKPKNALKAVEQDVKILMSPATRAYMDMQYDSISPLGLHWAGYLEVDKAYNWTLEGNVEGIDKEDIIGIEAPLWAETIETMDDIEYLTFPRLLGYAELGWSPDQNNSWDEYKVRLGKQKTRFEFQEINYYQSKLVPWAEEKQAEMKE</sequence>
<comment type="similarity">
    <text evidence="2">Belongs to the glycosyl hydrolase 20 family.</text>
</comment>
<dbReference type="InterPro" id="IPR017853">
    <property type="entry name" value="GH"/>
</dbReference>
<gene>
    <name evidence="10" type="ORF">BXY64_2814</name>
</gene>
<dbReference type="Gene3D" id="3.30.379.10">
    <property type="entry name" value="Chitobiase/beta-hexosaminidase domain 2-like"/>
    <property type="match status" value="1"/>
</dbReference>
<protein>
    <recommendedName>
        <fullName evidence="3">beta-N-acetylhexosaminidase</fullName>
        <ecNumber evidence="3">3.2.1.52</ecNumber>
    </recommendedName>
</protein>
<evidence type="ECO:0000256" key="3">
    <source>
        <dbReference type="ARBA" id="ARBA00012663"/>
    </source>
</evidence>
<dbReference type="EC" id="3.2.1.52" evidence="3"/>
<dbReference type="AlphaFoldDB" id="A0A419WWI0"/>
<dbReference type="EMBL" id="RAPQ01000010">
    <property type="protein sequence ID" value="RKD99833.1"/>
    <property type="molecule type" value="Genomic_DNA"/>
</dbReference>
<dbReference type="Gene3D" id="3.20.20.80">
    <property type="entry name" value="Glycosidases"/>
    <property type="match status" value="1"/>
</dbReference>
<feature type="active site" description="Proton donor" evidence="6">
    <location>
        <position position="333"/>
    </location>
</feature>
<dbReference type="GO" id="GO:0005975">
    <property type="term" value="P:carbohydrate metabolic process"/>
    <property type="evidence" value="ECO:0007669"/>
    <property type="project" value="InterPro"/>
</dbReference>
<evidence type="ECO:0000256" key="4">
    <source>
        <dbReference type="ARBA" id="ARBA00022801"/>
    </source>
</evidence>
<evidence type="ECO:0000313" key="11">
    <source>
        <dbReference type="Proteomes" id="UP000284531"/>
    </source>
</evidence>
<dbReference type="PANTHER" id="PTHR22600:SF57">
    <property type="entry name" value="BETA-N-ACETYLHEXOSAMINIDASE"/>
    <property type="match status" value="1"/>
</dbReference>
<dbReference type="PROSITE" id="PS51257">
    <property type="entry name" value="PROKAR_LIPOPROTEIN"/>
    <property type="match status" value="1"/>
</dbReference>
<comment type="catalytic activity">
    <reaction evidence="1">
        <text>Hydrolysis of terminal non-reducing N-acetyl-D-hexosamine residues in N-acetyl-beta-D-hexosaminides.</text>
        <dbReference type="EC" id="3.2.1.52"/>
    </reaction>
</comment>
<dbReference type="InterPro" id="IPR015883">
    <property type="entry name" value="Glyco_hydro_20_cat"/>
</dbReference>
<feature type="domain" description="Glycoside hydrolase family 20 catalytic" evidence="8">
    <location>
        <begin position="170"/>
        <end position="483"/>
    </location>
</feature>
<evidence type="ECO:0000256" key="2">
    <source>
        <dbReference type="ARBA" id="ARBA00006285"/>
    </source>
</evidence>
<evidence type="ECO:0000313" key="10">
    <source>
        <dbReference type="EMBL" id="RKD99833.1"/>
    </source>
</evidence>
<comment type="caution">
    <text evidence="10">The sequence shown here is derived from an EMBL/GenBank/DDBJ whole genome shotgun (WGS) entry which is preliminary data.</text>
</comment>
<dbReference type="InterPro" id="IPR015882">
    <property type="entry name" value="HEX_bac_N"/>
</dbReference>
<dbReference type="GO" id="GO:0016020">
    <property type="term" value="C:membrane"/>
    <property type="evidence" value="ECO:0007669"/>
    <property type="project" value="TreeGrafter"/>
</dbReference>
<name>A0A419WWI0_9BACT</name>
<evidence type="ECO:0000256" key="1">
    <source>
        <dbReference type="ARBA" id="ARBA00001231"/>
    </source>
</evidence>
<dbReference type="GO" id="GO:0004563">
    <property type="term" value="F:beta-N-acetylhexosaminidase activity"/>
    <property type="evidence" value="ECO:0007669"/>
    <property type="project" value="UniProtKB-EC"/>
</dbReference>
<feature type="signal peptide" evidence="7">
    <location>
        <begin position="1"/>
        <end position="21"/>
    </location>
</feature>
<dbReference type="CDD" id="cd06568">
    <property type="entry name" value="GH20_SpHex_like"/>
    <property type="match status" value="1"/>
</dbReference>
<feature type="chain" id="PRO_5019265327" description="beta-N-acetylhexosaminidase" evidence="7">
    <location>
        <begin position="22"/>
        <end position="528"/>
    </location>
</feature>
<keyword evidence="11" id="KW-1185">Reference proteome</keyword>
<proteinExistence type="inferred from homology"/>
<dbReference type="PANTHER" id="PTHR22600">
    <property type="entry name" value="BETA-HEXOSAMINIDASE"/>
    <property type="match status" value="1"/>
</dbReference>
<dbReference type="Pfam" id="PF02838">
    <property type="entry name" value="Glyco_hydro_20b"/>
    <property type="match status" value="1"/>
</dbReference>
<dbReference type="Pfam" id="PF00728">
    <property type="entry name" value="Glyco_hydro_20"/>
    <property type="match status" value="1"/>
</dbReference>
<dbReference type="PRINTS" id="PR00738">
    <property type="entry name" value="GLHYDRLASE20"/>
</dbReference>
<dbReference type="SUPFAM" id="SSF55545">
    <property type="entry name" value="beta-N-acetylhexosaminidase-like domain"/>
    <property type="match status" value="1"/>
</dbReference>
<dbReference type="OrthoDB" id="1090159at2"/>
<evidence type="ECO:0000256" key="6">
    <source>
        <dbReference type="PIRSR" id="PIRSR625705-1"/>
    </source>
</evidence>
<feature type="domain" description="Beta-hexosaminidase bacterial type N-terminal" evidence="9">
    <location>
        <begin position="32"/>
        <end position="167"/>
    </location>
</feature>
<keyword evidence="4" id="KW-0378">Hydrolase</keyword>
<dbReference type="RefSeq" id="WP_120240600.1">
    <property type="nucleotide sequence ID" value="NZ_RAPQ01000010.1"/>
</dbReference>
<reference evidence="10 11" key="1">
    <citation type="submission" date="2018-09" db="EMBL/GenBank/DDBJ databases">
        <title>Genomic Encyclopedia of Archaeal and Bacterial Type Strains, Phase II (KMG-II): from individual species to whole genera.</title>
        <authorList>
            <person name="Goeker M."/>
        </authorList>
    </citation>
    <scope>NUCLEOTIDE SEQUENCE [LARGE SCALE GENOMIC DNA]</scope>
    <source>
        <strain evidence="10 11">DSM 21950</strain>
    </source>
</reference>
<dbReference type="Proteomes" id="UP000284531">
    <property type="component" value="Unassembled WGS sequence"/>
</dbReference>
<evidence type="ECO:0000256" key="5">
    <source>
        <dbReference type="ARBA" id="ARBA00023295"/>
    </source>
</evidence>
<evidence type="ECO:0000259" key="9">
    <source>
        <dbReference type="Pfam" id="PF02838"/>
    </source>
</evidence>
<keyword evidence="7" id="KW-0732">Signal</keyword>
<dbReference type="GO" id="GO:0030203">
    <property type="term" value="P:glycosaminoglycan metabolic process"/>
    <property type="evidence" value="ECO:0007669"/>
    <property type="project" value="TreeGrafter"/>
</dbReference>
<dbReference type="InterPro" id="IPR029018">
    <property type="entry name" value="Hex-like_dom2"/>
</dbReference>
<dbReference type="InterPro" id="IPR025705">
    <property type="entry name" value="Beta_hexosaminidase_sua/sub"/>
</dbReference>
<evidence type="ECO:0000256" key="7">
    <source>
        <dbReference type="SAM" id="SignalP"/>
    </source>
</evidence>
<accession>A0A419WWI0</accession>
<dbReference type="PIRSF" id="PIRSF001093">
    <property type="entry name" value="B-hxosamndse_ab_euk"/>
    <property type="match status" value="1"/>
</dbReference>
<keyword evidence="5" id="KW-0326">Glycosidase</keyword>
<dbReference type="SUPFAM" id="SSF51445">
    <property type="entry name" value="(Trans)glycosidases"/>
    <property type="match status" value="1"/>
</dbReference>
<organism evidence="10 11">
    <name type="scientific">Marinifilum flexuosum</name>
    <dbReference type="NCBI Taxonomy" id="1117708"/>
    <lineage>
        <taxon>Bacteria</taxon>
        <taxon>Pseudomonadati</taxon>
        <taxon>Bacteroidota</taxon>
        <taxon>Bacteroidia</taxon>
        <taxon>Marinilabiliales</taxon>
        <taxon>Marinifilaceae</taxon>
    </lineage>
</organism>